<dbReference type="Pfam" id="PF14478">
    <property type="entry name" value="DUF4430"/>
    <property type="match status" value="1"/>
</dbReference>
<reference evidence="5" key="1">
    <citation type="submission" date="2017-09" db="EMBL/GenBank/DDBJ databases">
        <title>Depth-based differentiation of microbial function through sediment-hosted aquifers and enrichment of novel symbionts in the deep terrestrial subsurface.</title>
        <authorList>
            <person name="Probst A.J."/>
            <person name="Ladd B."/>
            <person name="Jarett J.K."/>
            <person name="Geller-Mcgrath D.E."/>
            <person name="Sieber C.M.K."/>
            <person name="Emerson J.B."/>
            <person name="Anantharaman K."/>
            <person name="Thomas B.C."/>
            <person name="Malmstrom R."/>
            <person name="Stieglmeier M."/>
            <person name="Klingl A."/>
            <person name="Woyke T."/>
            <person name="Ryan C.M."/>
            <person name="Banfield J.F."/>
        </authorList>
    </citation>
    <scope>NUCLEOTIDE SEQUENCE [LARGE SCALE GENOMIC DNA]</scope>
</reference>
<dbReference type="EMBL" id="PFNX01000013">
    <property type="protein sequence ID" value="PIZ61298.1"/>
    <property type="molecule type" value="Genomic_DNA"/>
</dbReference>
<sequence>MKKLLKSLIFPAISILIIAMIYAGLTIENLDNKALAAKKQNQDLSLKQSIIEKQLDEIQASIAQIINDNDGLRKNLAEAQKQILALQNRKVIENSVSVAEPVVITKVVTQKVTQEIERNEVAIIIENVGSYKVELQNGDNAFTVLERASTENDFTLTYDTYSFGVFITGIGGITPTGNQYWAFYYNGTYSNVGASSQPVQKGDTIVWRLATF</sequence>
<proteinExistence type="predicted"/>
<name>A0A2M7TU58_9BACT</name>
<feature type="coiled-coil region" evidence="1">
    <location>
        <begin position="27"/>
        <end position="89"/>
    </location>
</feature>
<evidence type="ECO:0000313" key="4">
    <source>
        <dbReference type="EMBL" id="PIZ61298.1"/>
    </source>
</evidence>
<dbReference type="AlphaFoldDB" id="A0A2M7TU58"/>
<dbReference type="Proteomes" id="UP000229336">
    <property type="component" value="Unassembled WGS sequence"/>
</dbReference>
<keyword evidence="2" id="KW-0812">Transmembrane</keyword>
<evidence type="ECO:0000313" key="5">
    <source>
        <dbReference type="Proteomes" id="UP000229336"/>
    </source>
</evidence>
<protein>
    <recommendedName>
        <fullName evidence="3">Transcobalamin-like C-terminal domain-containing protein</fullName>
    </recommendedName>
</protein>
<feature type="transmembrane region" description="Helical" evidence="2">
    <location>
        <begin position="7"/>
        <end position="25"/>
    </location>
</feature>
<dbReference type="Gene3D" id="2.170.130.30">
    <property type="match status" value="1"/>
</dbReference>
<feature type="domain" description="Transcobalamin-like C-terminal" evidence="3">
    <location>
        <begin position="138"/>
        <end position="209"/>
    </location>
</feature>
<keyword evidence="2" id="KW-0472">Membrane</keyword>
<evidence type="ECO:0000256" key="1">
    <source>
        <dbReference type="SAM" id="Coils"/>
    </source>
</evidence>
<keyword evidence="2" id="KW-1133">Transmembrane helix</keyword>
<organism evidence="4 5">
    <name type="scientific">Candidatus Shapirobacteria bacterium CG_4_10_14_0_2_um_filter_40_12</name>
    <dbReference type="NCBI Taxonomy" id="1974871"/>
    <lineage>
        <taxon>Bacteria</taxon>
        <taxon>Candidatus Shapironibacteriota</taxon>
    </lineage>
</organism>
<evidence type="ECO:0000256" key="2">
    <source>
        <dbReference type="SAM" id="Phobius"/>
    </source>
</evidence>
<evidence type="ECO:0000259" key="3">
    <source>
        <dbReference type="Pfam" id="PF14478"/>
    </source>
</evidence>
<gene>
    <name evidence="4" type="ORF">COY20_00550</name>
</gene>
<dbReference type="InterPro" id="IPR027954">
    <property type="entry name" value="Transcobalamin-like_C"/>
</dbReference>
<accession>A0A2M7TU58</accession>
<keyword evidence="1" id="KW-0175">Coiled coil</keyword>
<comment type="caution">
    <text evidence="4">The sequence shown here is derived from an EMBL/GenBank/DDBJ whole genome shotgun (WGS) entry which is preliminary data.</text>
</comment>